<dbReference type="PANTHER" id="PTHR45786:SF74">
    <property type="entry name" value="ATP-DEPENDENT DNA HELICASE"/>
    <property type="match status" value="1"/>
</dbReference>
<gene>
    <name evidence="2" type="primary">ABSGL_05424.1 scaffold 6971</name>
</gene>
<dbReference type="InterPro" id="IPR025476">
    <property type="entry name" value="Helitron_helicase-like"/>
</dbReference>
<dbReference type="STRING" id="4829.A0A163LZ82"/>
<reference evidence="2" key="1">
    <citation type="submission" date="2016-04" db="EMBL/GenBank/DDBJ databases">
        <authorList>
            <person name="Evans L.H."/>
            <person name="Alamgir A."/>
            <person name="Owens N."/>
            <person name="Weber N.D."/>
            <person name="Virtaneva K."/>
            <person name="Barbian K."/>
            <person name="Babar A."/>
            <person name="Rosenke K."/>
        </authorList>
    </citation>
    <scope>NUCLEOTIDE SEQUENCE [LARGE SCALE GENOMIC DNA]</scope>
    <source>
        <strain evidence="2">CBS 101.48</strain>
    </source>
</reference>
<dbReference type="EMBL" id="LT552967">
    <property type="protein sequence ID" value="SAL99778.1"/>
    <property type="molecule type" value="Genomic_DNA"/>
</dbReference>
<dbReference type="AlphaFoldDB" id="A0A163LZ82"/>
<keyword evidence="3" id="KW-1185">Reference proteome</keyword>
<dbReference type="Proteomes" id="UP000078561">
    <property type="component" value="Unassembled WGS sequence"/>
</dbReference>
<organism evidence="2">
    <name type="scientific">Absidia glauca</name>
    <name type="common">Pin mould</name>
    <dbReference type="NCBI Taxonomy" id="4829"/>
    <lineage>
        <taxon>Eukaryota</taxon>
        <taxon>Fungi</taxon>
        <taxon>Fungi incertae sedis</taxon>
        <taxon>Mucoromycota</taxon>
        <taxon>Mucoromycotina</taxon>
        <taxon>Mucoromycetes</taxon>
        <taxon>Mucorales</taxon>
        <taxon>Cunninghamellaceae</taxon>
        <taxon>Absidia</taxon>
    </lineage>
</organism>
<sequence length="648" mass="74762">MNRQGGYTYRIHGAIYHRIGSLLPADGVAPAFSQVYIHDTASQIDFRDFHSRLNPTTKLMIQQLMHAINPHVSNFRTLAERYNDQPPDSNFRIRIQAQSTPDRRRYNSPTDEVGIVFDEDDCRPMDIVLHGQSNTLTRINETHQFYDSFQYVLMFPEGDREWQLYLPITPNGSKNITPMQWYSARLMYFGDDCLLLWYGRLLQQYMVDMYVKIEKQRLRYQMYHQKELRSDLYNNIADAAVSGADNMDNQGRKIILSSSFIGGKRHMRQLYMDAMNIVRRYGRPDLFITFTCNPLWKEIQDELQDCQTSMDRPDLVTRVFRLKLDALMDDLTKKSVLGKVIAHIRVVEFQKRGLPHAHILLILANEDKLNTDDYDSVVSAEIPDPSIYPEAYRVVTSSMMHGPCGPDHRNSPCMVNGVCSKGFPKNFALATVDSGAGYPIYRRRDLGLAIEKKGVPLNNRWVVPHNVYLCTKYNAHLNVEICSSITAVKYLYKYVYKGHDRASMEVDNGDEIKEYVDGRYVSASEACYRIFGFSLHKEFPTSERLAIHLENAHMVYFDGSQSAPTALGRSKDSTLLGWFRLNQTHPEARQYLYLEIPEHFTWVKSTRCWKPRQGGFGAILGRVYTVAASNVELYHMRQLLYHVPGALG</sequence>
<dbReference type="PANTHER" id="PTHR45786">
    <property type="entry name" value="DNA BINDING PROTEIN-LIKE"/>
    <property type="match status" value="1"/>
</dbReference>
<dbReference type="InParanoid" id="A0A163LZ82"/>
<feature type="domain" description="Helitron helicase-like" evidence="1">
    <location>
        <begin position="189"/>
        <end position="361"/>
    </location>
</feature>
<evidence type="ECO:0000313" key="3">
    <source>
        <dbReference type="Proteomes" id="UP000078561"/>
    </source>
</evidence>
<feature type="non-terminal residue" evidence="2">
    <location>
        <position position="648"/>
    </location>
</feature>
<name>A0A163LZ82_ABSGL</name>
<dbReference type="OrthoDB" id="2276331at2759"/>
<evidence type="ECO:0000313" key="2">
    <source>
        <dbReference type="EMBL" id="SAL99778.1"/>
    </source>
</evidence>
<dbReference type="OMA" id="VEYCANI"/>
<protein>
    <recommendedName>
        <fullName evidence="1">Helitron helicase-like domain-containing protein</fullName>
    </recommendedName>
</protein>
<evidence type="ECO:0000259" key="1">
    <source>
        <dbReference type="Pfam" id="PF14214"/>
    </source>
</evidence>
<proteinExistence type="predicted"/>
<accession>A0A163LZ82</accession>
<dbReference type="Pfam" id="PF14214">
    <property type="entry name" value="Helitron_like_N"/>
    <property type="match status" value="1"/>
</dbReference>